<keyword evidence="2" id="KW-0472">Membrane</keyword>
<reference evidence="3 4" key="1">
    <citation type="submission" date="2018-08" db="EMBL/GenBank/DDBJ databases">
        <title>Recombination of ecologically and evolutionarily significant loci maintains genetic cohesion in the Pseudomonas syringae species complex.</title>
        <authorList>
            <person name="Dillon M."/>
            <person name="Thakur S."/>
            <person name="Almeida R.N.D."/>
            <person name="Weir B.S."/>
            <person name="Guttman D.S."/>
        </authorList>
    </citation>
    <scope>NUCLEOTIDE SEQUENCE [LARGE SCALE GENOMIC DNA]</scope>
    <source>
        <strain evidence="3 4">ICMP 4996</strain>
    </source>
</reference>
<organism evidence="3 4">
    <name type="scientific">Pseudomonas coronafaciens pv. striafaciens</name>
    <dbReference type="NCBI Taxonomy" id="235276"/>
    <lineage>
        <taxon>Bacteria</taxon>
        <taxon>Pseudomonadati</taxon>
        <taxon>Pseudomonadota</taxon>
        <taxon>Gammaproteobacteria</taxon>
        <taxon>Pseudomonadales</taxon>
        <taxon>Pseudomonadaceae</taxon>
        <taxon>Pseudomonas</taxon>
        <taxon>Pseudomonas coronafaciens</taxon>
    </lineage>
</organism>
<comment type="caution">
    <text evidence="3">The sequence shown here is derived from an EMBL/GenBank/DDBJ whole genome shotgun (WGS) entry which is preliminary data.</text>
</comment>
<evidence type="ECO:0000313" key="4">
    <source>
        <dbReference type="Proteomes" id="UP000268004"/>
    </source>
</evidence>
<evidence type="ECO:0000256" key="1">
    <source>
        <dbReference type="SAM" id="MobiDB-lite"/>
    </source>
</evidence>
<gene>
    <name evidence="3" type="ORF">ALP78_05365</name>
</gene>
<dbReference type="AlphaFoldDB" id="A0A3M4Y2V2"/>
<dbReference type="Proteomes" id="UP000268004">
    <property type="component" value="Unassembled WGS sequence"/>
</dbReference>
<protein>
    <submittedName>
        <fullName evidence="3">Uncharacterized protein</fullName>
    </submittedName>
</protein>
<feature type="transmembrane region" description="Helical" evidence="2">
    <location>
        <begin position="813"/>
        <end position="834"/>
    </location>
</feature>
<name>A0A3M4Y2V2_9PSED</name>
<evidence type="ECO:0000313" key="3">
    <source>
        <dbReference type="EMBL" id="RMR83090.1"/>
    </source>
</evidence>
<feature type="transmembrane region" description="Helical" evidence="2">
    <location>
        <begin position="734"/>
        <end position="754"/>
    </location>
</feature>
<keyword evidence="2" id="KW-1133">Transmembrane helix</keyword>
<evidence type="ECO:0000256" key="2">
    <source>
        <dbReference type="SAM" id="Phobius"/>
    </source>
</evidence>
<accession>A0A3M4Y2V2</accession>
<sequence length="885" mass="94713">MQYLEDKRVLQRHITQALIATAHATVPCTQFGLEQQWIVVGLGGAQLRDPFGGFPILHAAVVVTGDDQHGRVGLGRDVFVGRVSLDARVDLGLLRVAPFVVFGDGQREVRVEHGVQHVDEWHFGNRCLEQLGPLVEHCTDQQATGAATADHQLFGAGQTLGDKVFGAGNEIAEGVLFVFLLAVAIPGLAQLAAAAHMGNGERYATVEQAQTGVGKPGVEALAIGAVAVQIQRGGLSGQFALDHQADRHLGAIAGRGPQTLADVGIGVEGAQYRGFLEHHLLAAGQGQLTDLGWPVQRLVAQADFVAVEFQRVLHIQAVGGIRQLDAIGRQRLRTYFDDRQAALAQAQADAFGVEADAFEHDLVVVRDQRLPVLAHRYATGVLRCLIQREVDAALIAADEPGPDAIEQSVVRVVFVTFAARCEAGEGLLRMIGVQHPGFAGGFAVEQNDQLALGTAAEAVQEEAAVRLVENQLGRCRAQGMAMQLAWAMGVVQLAEKQGLAVVGPGHAAVAVFEGQAADLTGAQFLDVKLVHLVATGVQAVGQTLVVRADAECTQREKAAIGHLVRVEQQFLGAFIHRVAVVGRARAAVVTGVFVALCGAGVIKVRAPGGGQRQVGFEDAALDFLEQAFAQPGLLCQLLLLPGVFGLEVVEHFVGVAVLQPGIRVGTVGLASDRGAGGCIREGHAGLSVKASIRKISVHAEPNTEARQAASGKSRYHKRLFTWLTTDVMTENDYLIAWSVYAFAALGCLLVWFLMTRWMWRYLKEPLLVAVAVLLFTPTMVDPAKDAMAPAVAITALDLMFKVGSNIWTAVSDLAMYGMFAFAAYLLFVLIRWPIERSRKARQPKPAAQPVETDPADEPFAEDDHYARKNAAPLAPTRAARVEPRL</sequence>
<feature type="region of interest" description="Disordered" evidence="1">
    <location>
        <begin position="841"/>
        <end position="862"/>
    </location>
</feature>
<dbReference type="EMBL" id="RBSD01000162">
    <property type="protein sequence ID" value="RMR83090.1"/>
    <property type="molecule type" value="Genomic_DNA"/>
</dbReference>
<proteinExistence type="predicted"/>
<keyword evidence="2" id="KW-0812">Transmembrane</keyword>